<name>A0ABW2LGL6_9PSEU</name>
<comment type="caution">
    <text evidence="5">The sequence shown here is derived from an EMBL/GenBank/DDBJ whole genome shotgun (WGS) entry which is preliminary data.</text>
</comment>
<dbReference type="InterPro" id="IPR023210">
    <property type="entry name" value="NADP_OxRdtase_dom"/>
</dbReference>
<dbReference type="Pfam" id="PF00248">
    <property type="entry name" value="Aldo_ket_red"/>
    <property type="match status" value="1"/>
</dbReference>
<dbReference type="SUPFAM" id="SSF51430">
    <property type="entry name" value="NAD(P)-linked oxidoreductase"/>
    <property type="match status" value="1"/>
</dbReference>
<reference evidence="6" key="1">
    <citation type="journal article" date="2019" name="Int. J. Syst. Evol. Microbiol.">
        <title>The Global Catalogue of Microorganisms (GCM) 10K type strain sequencing project: providing services to taxonomists for standard genome sequencing and annotation.</title>
        <authorList>
            <consortium name="The Broad Institute Genomics Platform"/>
            <consortium name="The Broad Institute Genome Sequencing Center for Infectious Disease"/>
            <person name="Wu L."/>
            <person name="Ma J."/>
        </authorList>
    </citation>
    <scope>NUCLEOTIDE SEQUENCE [LARGE SCALE GENOMIC DNA]</scope>
    <source>
        <strain evidence="6">WLHS5</strain>
    </source>
</reference>
<evidence type="ECO:0000256" key="3">
    <source>
        <dbReference type="ARBA" id="ARBA00023002"/>
    </source>
</evidence>
<dbReference type="Gene3D" id="3.20.20.100">
    <property type="entry name" value="NADP-dependent oxidoreductase domain"/>
    <property type="match status" value="1"/>
</dbReference>
<organism evidence="5 6">
    <name type="scientific">Saccharopolyspora griseoalba</name>
    <dbReference type="NCBI Taxonomy" id="1431848"/>
    <lineage>
        <taxon>Bacteria</taxon>
        <taxon>Bacillati</taxon>
        <taxon>Actinomycetota</taxon>
        <taxon>Actinomycetes</taxon>
        <taxon>Pseudonocardiales</taxon>
        <taxon>Pseudonocardiaceae</taxon>
        <taxon>Saccharopolyspora</taxon>
    </lineage>
</organism>
<comment type="similarity">
    <text evidence="1">Belongs to the shaker potassium channel beta subunit family.</text>
</comment>
<keyword evidence="3" id="KW-0560">Oxidoreductase</keyword>
<evidence type="ECO:0000256" key="2">
    <source>
        <dbReference type="ARBA" id="ARBA00022857"/>
    </source>
</evidence>
<gene>
    <name evidence="5" type="ORF">ACFQRI_03855</name>
</gene>
<dbReference type="PANTHER" id="PTHR43150">
    <property type="entry name" value="HYPERKINETIC, ISOFORM M"/>
    <property type="match status" value="1"/>
</dbReference>
<evidence type="ECO:0000313" key="6">
    <source>
        <dbReference type="Proteomes" id="UP001596504"/>
    </source>
</evidence>
<dbReference type="RefSeq" id="WP_380664426.1">
    <property type="nucleotide sequence ID" value="NZ_JBHTCJ010000001.1"/>
</dbReference>
<dbReference type="CDD" id="cd19074">
    <property type="entry name" value="Aldo_ket_red_shaker-like"/>
    <property type="match status" value="1"/>
</dbReference>
<accession>A0ABW2LGL6</accession>
<dbReference type="InterPro" id="IPR036812">
    <property type="entry name" value="NAD(P)_OxRdtase_dom_sf"/>
</dbReference>
<dbReference type="PANTHER" id="PTHR43150:SF2">
    <property type="entry name" value="HYPERKINETIC, ISOFORM M"/>
    <property type="match status" value="1"/>
</dbReference>
<dbReference type="EMBL" id="JBHTCJ010000001">
    <property type="protein sequence ID" value="MFC7340534.1"/>
    <property type="molecule type" value="Genomic_DNA"/>
</dbReference>
<dbReference type="Proteomes" id="UP001596504">
    <property type="component" value="Unassembled WGS sequence"/>
</dbReference>
<keyword evidence="2" id="KW-0521">NADP</keyword>
<protein>
    <submittedName>
        <fullName evidence="5">Aldo/keto reductase family protein</fullName>
    </submittedName>
</protein>
<proteinExistence type="inferred from homology"/>
<evidence type="ECO:0000256" key="1">
    <source>
        <dbReference type="ARBA" id="ARBA00006515"/>
    </source>
</evidence>
<evidence type="ECO:0000259" key="4">
    <source>
        <dbReference type="Pfam" id="PF00248"/>
    </source>
</evidence>
<feature type="domain" description="NADP-dependent oxidoreductase" evidence="4">
    <location>
        <begin position="15"/>
        <end position="313"/>
    </location>
</feature>
<evidence type="ECO:0000313" key="5">
    <source>
        <dbReference type="EMBL" id="MFC7340534.1"/>
    </source>
</evidence>
<keyword evidence="6" id="KW-1185">Reference proteome</keyword>
<dbReference type="InterPro" id="IPR005399">
    <property type="entry name" value="K_chnl_volt-dep_bsu_KCNAB-rel"/>
</dbReference>
<sequence>MHYRHLGNSGMVISEITYGNWLTHGSQVAEDAAVACVRTALEAGVTSFDTADVYAQGAAEEVLGRALKSERREGLEIFTKVFNPVGPGRNDRGLSRKHIMESIDNSLRRLQTDYVDLYQAHRYDPATPLEEVMEAFADVVRSGKAHYIGVSEWTAEQIRAGHAMARELRIPLVSNQPQYSALWRVVEGEVVPTCRELGIGQIVFSPIAQGVLTGKYLPGQEAPAGSRATDERGADFVSRYLRDEVLERVQLLRPLADEAGLSLAQLAVAWVLQNGNVSAAIIGASRPDQVRENVAAAGVELDAELLRRMEEILAPVAVTDPGKTEENAPKSRP</sequence>